<dbReference type="PANTHER" id="PTHR45024">
    <property type="entry name" value="DEHYDROGENASES, SHORT CHAIN"/>
    <property type="match status" value="1"/>
</dbReference>
<proteinExistence type="inferred from homology"/>
<accession>A0A8H5TZK6</accession>
<sequence length="259" mass="27899">MTESPLRVEGRVALITGSGHLVRVSVAKATAKEITAAGGKAIVHIGNVADRNVANAVVKTAVDNFGCIDIVINNAGHDMLDVHVGGAWNVTQEAWPYMKGQNYGRVVMIASPVILGAVQQSSYGAAKMAVMELARSIAIEGKQHNILVNTMVPMAATLGNTKKMEDGQLRSLMEAYMPARDIAPTVTWLGHETSQVNGETVMAINRLITWVFLAETKGFFGPAEGEWTPESVRDNWHKVVDEKECNALAFIDSNTGLSR</sequence>
<comment type="similarity">
    <text evidence="1 4">Belongs to the short-chain dehydrogenases/reductases (SDR) family.</text>
</comment>
<dbReference type="Proteomes" id="UP000567885">
    <property type="component" value="Unassembled WGS sequence"/>
</dbReference>
<comment type="caution">
    <text evidence="5">The sequence shown here is derived from an EMBL/GenBank/DDBJ whole genome shotgun (WGS) entry which is preliminary data.</text>
</comment>
<reference evidence="5 6" key="1">
    <citation type="submission" date="2020-05" db="EMBL/GenBank/DDBJ databases">
        <title>Identification and distribution of gene clusters putatively required for synthesis of sphingolipid metabolism inhibitors in phylogenetically diverse species of the filamentous fungus Fusarium.</title>
        <authorList>
            <person name="Kim H.-S."/>
            <person name="Busman M."/>
            <person name="Brown D.W."/>
            <person name="Divon H."/>
            <person name="Uhlig S."/>
            <person name="Proctor R.H."/>
        </authorList>
    </citation>
    <scope>NUCLEOTIDE SEQUENCE [LARGE SCALE GENOMIC DNA]</scope>
    <source>
        <strain evidence="5 6">NRRL 20693</strain>
    </source>
</reference>
<dbReference type="Gene3D" id="3.40.50.720">
    <property type="entry name" value="NAD(P)-binding Rossmann-like Domain"/>
    <property type="match status" value="2"/>
</dbReference>
<gene>
    <name evidence="5" type="ORF">FHETE_563</name>
</gene>
<dbReference type="PROSITE" id="PS00061">
    <property type="entry name" value="ADH_SHORT"/>
    <property type="match status" value="1"/>
</dbReference>
<keyword evidence="6" id="KW-1185">Reference proteome</keyword>
<dbReference type="GO" id="GO:0016491">
    <property type="term" value="F:oxidoreductase activity"/>
    <property type="evidence" value="ECO:0007669"/>
    <property type="project" value="UniProtKB-KW"/>
</dbReference>
<dbReference type="PRINTS" id="PR00080">
    <property type="entry name" value="SDRFAMILY"/>
</dbReference>
<dbReference type="InterPro" id="IPR051687">
    <property type="entry name" value="Peroxisomal_Beta-Oxidation"/>
</dbReference>
<evidence type="ECO:0000256" key="3">
    <source>
        <dbReference type="ARBA" id="ARBA00023002"/>
    </source>
</evidence>
<evidence type="ECO:0000313" key="5">
    <source>
        <dbReference type="EMBL" id="KAF5680021.1"/>
    </source>
</evidence>
<evidence type="ECO:0000256" key="4">
    <source>
        <dbReference type="RuleBase" id="RU000363"/>
    </source>
</evidence>
<evidence type="ECO:0000313" key="6">
    <source>
        <dbReference type="Proteomes" id="UP000567885"/>
    </source>
</evidence>
<evidence type="ECO:0000256" key="2">
    <source>
        <dbReference type="ARBA" id="ARBA00022857"/>
    </source>
</evidence>
<keyword evidence="2" id="KW-0521">NADP</keyword>
<name>A0A8H5TZK6_FUSHE</name>
<dbReference type="EMBL" id="JAAGWQ010000007">
    <property type="protein sequence ID" value="KAF5680021.1"/>
    <property type="molecule type" value="Genomic_DNA"/>
</dbReference>
<dbReference type="PRINTS" id="PR00081">
    <property type="entry name" value="GDHRDH"/>
</dbReference>
<organism evidence="5 6">
    <name type="scientific">Fusarium heterosporum</name>
    <dbReference type="NCBI Taxonomy" id="42747"/>
    <lineage>
        <taxon>Eukaryota</taxon>
        <taxon>Fungi</taxon>
        <taxon>Dikarya</taxon>
        <taxon>Ascomycota</taxon>
        <taxon>Pezizomycotina</taxon>
        <taxon>Sordariomycetes</taxon>
        <taxon>Hypocreomycetidae</taxon>
        <taxon>Hypocreales</taxon>
        <taxon>Nectriaceae</taxon>
        <taxon>Fusarium</taxon>
        <taxon>Fusarium heterosporum species complex</taxon>
    </lineage>
</organism>
<dbReference type="Pfam" id="PF00106">
    <property type="entry name" value="adh_short"/>
    <property type="match status" value="1"/>
</dbReference>
<dbReference type="OrthoDB" id="47007at2759"/>
<evidence type="ECO:0000256" key="1">
    <source>
        <dbReference type="ARBA" id="ARBA00006484"/>
    </source>
</evidence>
<dbReference type="InterPro" id="IPR002347">
    <property type="entry name" value="SDR_fam"/>
</dbReference>
<dbReference type="SUPFAM" id="SSF51735">
    <property type="entry name" value="NAD(P)-binding Rossmann-fold domains"/>
    <property type="match status" value="1"/>
</dbReference>
<dbReference type="InterPro" id="IPR020904">
    <property type="entry name" value="Sc_DH/Rdtase_CS"/>
</dbReference>
<protein>
    <submittedName>
        <fullName evidence="5">Short-chain dehydrogenase reductase sdr</fullName>
    </submittedName>
</protein>
<dbReference type="AlphaFoldDB" id="A0A8H5TZK6"/>
<keyword evidence="3" id="KW-0560">Oxidoreductase</keyword>
<dbReference type="PANTHER" id="PTHR45024:SF2">
    <property type="entry name" value="SCP2 DOMAIN-CONTAINING PROTEIN"/>
    <property type="match status" value="1"/>
</dbReference>
<dbReference type="InterPro" id="IPR036291">
    <property type="entry name" value="NAD(P)-bd_dom_sf"/>
</dbReference>